<keyword evidence="2" id="KW-0255">Endonuclease</keyword>
<dbReference type="InterPro" id="IPR000305">
    <property type="entry name" value="GIY-YIG_endonuc"/>
</dbReference>
<dbReference type="InterPro" id="IPR035901">
    <property type="entry name" value="GIY-YIG_endonuc_sf"/>
</dbReference>
<dbReference type="NCBIfam" id="TIGR01453">
    <property type="entry name" value="grpIintron_endo"/>
    <property type="match status" value="1"/>
</dbReference>
<evidence type="ECO:0000259" key="1">
    <source>
        <dbReference type="PROSITE" id="PS50164"/>
    </source>
</evidence>
<feature type="domain" description="GIY-YIG" evidence="1">
    <location>
        <begin position="1"/>
        <end position="86"/>
    </location>
</feature>
<accession>A0A8S5RFN5</accession>
<dbReference type="EMBL" id="BK059101">
    <property type="protein sequence ID" value="DAE29938.1"/>
    <property type="molecule type" value="Genomic_DNA"/>
</dbReference>
<proteinExistence type="predicted"/>
<sequence length="209" mass="24208">MSYIYKIENKINGMIYIGQTNKKNPVERFKEHIKDSKKEKLKHRPLYKDFNTYGIDNFSFEILEETEFSDDREIYFIKLYNSTINGYNISLGGQGRKTISHSDEEIIEFYMDNPCIKDCANFFGICADSVSSILKRNNIEIKDTSYIMKNKYSPKVVMIDKITGNEIRVFDSASEAEKIVGNGKRCGHILDVCKGKRKSAFGYSWKYAS</sequence>
<reference evidence="2" key="1">
    <citation type="journal article" date="2021" name="Proc. Natl. Acad. Sci. U.S.A.">
        <title>A Catalog of Tens of Thousands of Viruses from Human Metagenomes Reveals Hidden Associations with Chronic Diseases.</title>
        <authorList>
            <person name="Tisza M.J."/>
            <person name="Buck C.B."/>
        </authorList>
    </citation>
    <scope>NUCLEOTIDE SEQUENCE</scope>
    <source>
        <strain evidence="2">CtE0n6</strain>
    </source>
</reference>
<dbReference type="SUPFAM" id="SSF82771">
    <property type="entry name" value="GIY-YIG endonuclease"/>
    <property type="match status" value="1"/>
</dbReference>
<dbReference type="InterPro" id="IPR006350">
    <property type="entry name" value="Intron_endoG1"/>
</dbReference>
<dbReference type="InterPro" id="IPR036388">
    <property type="entry name" value="WH-like_DNA-bd_sf"/>
</dbReference>
<dbReference type="Pfam" id="PF01541">
    <property type="entry name" value="GIY-YIG"/>
    <property type="match status" value="1"/>
</dbReference>
<dbReference type="Gene3D" id="3.40.1440.10">
    <property type="entry name" value="GIY-YIG endonuclease"/>
    <property type="match status" value="1"/>
</dbReference>
<dbReference type="PROSITE" id="PS50164">
    <property type="entry name" value="GIY_YIG"/>
    <property type="match status" value="1"/>
</dbReference>
<protein>
    <submittedName>
        <fullName evidence="2">Intron associated endonuclease</fullName>
    </submittedName>
</protein>
<name>A0A8S5RFN5_9VIRU</name>
<keyword evidence="2" id="KW-0378">Hydrolase</keyword>
<dbReference type="Gene3D" id="1.10.10.10">
    <property type="entry name" value="Winged helix-like DNA-binding domain superfamily/Winged helix DNA-binding domain"/>
    <property type="match status" value="1"/>
</dbReference>
<evidence type="ECO:0000313" key="2">
    <source>
        <dbReference type="EMBL" id="DAE29938.1"/>
    </source>
</evidence>
<dbReference type="GO" id="GO:0004519">
    <property type="term" value="F:endonuclease activity"/>
    <property type="evidence" value="ECO:0007669"/>
    <property type="project" value="UniProtKB-KW"/>
</dbReference>
<dbReference type="SMART" id="SM00465">
    <property type="entry name" value="GIYc"/>
    <property type="match status" value="1"/>
</dbReference>
<organism evidence="2">
    <name type="scientific">virus sp. ctE0n6</name>
    <dbReference type="NCBI Taxonomy" id="2827985"/>
    <lineage>
        <taxon>Viruses</taxon>
    </lineage>
</organism>
<keyword evidence="2" id="KW-0540">Nuclease</keyword>